<protein>
    <submittedName>
        <fullName evidence="1">Uncharacterized protein</fullName>
    </submittedName>
</protein>
<dbReference type="EMBL" id="AVBC01000014">
    <property type="protein sequence ID" value="ERL52684.1"/>
    <property type="molecule type" value="Genomic_DNA"/>
</dbReference>
<accession>W1NAX7</accession>
<keyword evidence="2" id="KW-1185">Reference proteome</keyword>
<proteinExistence type="predicted"/>
<gene>
    <name evidence="1" type="ORF">BJB45_15505</name>
</gene>
<comment type="caution">
    <text evidence="1">The sequence shown here is derived from an EMBL/GenBank/DDBJ whole genome shotgun (WGS) entry which is preliminary data.</text>
</comment>
<evidence type="ECO:0000313" key="2">
    <source>
        <dbReference type="Proteomes" id="UP000019113"/>
    </source>
</evidence>
<dbReference type="Proteomes" id="UP000019113">
    <property type="component" value="Unassembled WGS sequence"/>
</dbReference>
<organism evidence="1 2">
    <name type="scientific">Halomonas huangheensis</name>
    <dbReference type="NCBI Taxonomy" id="1178482"/>
    <lineage>
        <taxon>Bacteria</taxon>
        <taxon>Pseudomonadati</taxon>
        <taxon>Pseudomonadota</taxon>
        <taxon>Gammaproteobacteria</taxon>
        <taxon>Oceanospirillales</taxon>
        <taxon>Halomonadaceae</taxon>
        <taxon>Halomonas</taxon>
    </lineage>
</organism>
<dbReference type="AlphaFoldDB" id="W1NAX7"/>
<sequence>MASLSPIPYRRIMLRDTPTWTDTSTFSEVNIGHINQRSNATSVLVQLPDPEHWRHADQQETALEYPAWHHRMVSPYRNALKDEQGCNRQEPTRVSRS</sequence>
<reference evidence="1 2" key="1">
    <citation type="submission" date="2013-08" db="EMBL/GenBank/DDBJ databases">
        <title>draft genome of Halomonas huanghegensis, strain BJGMM-B45T.</title>
        <authorList>
            <person name="Miao C."/>
            <person name="Wan Y."/>
            <person name="Jin W."/>
        </authorList>
    </citation>
    <scope>NUCLEOTIDE SEQUENCE [LARGE SCALE GENOMIC DNA]</scope>
    <source>
        <strain evidence="1 2">BJGMM-B45</strain>
    </source>
</reference>
<name>W1NAX7_9GAMM</name>
<evidence type="ECO:0000313" key="1">
    <source>
        <dbReference type="EMBL" id="ERL52684.1"/>
    </source>
</evidence>